<dbReference type="PANTHER" id="PTHR31672">
    <property type="entry name" value="BNACNNG10540D PROTEIN"/>
    <property type="match status" value="1"/>
</dbReference>
<proteinExistence type="predicted"/>
<keyword evidence="3" id="KW-1185">Reference proteome</keyword>
<gene>
    <name evidence="2" type="ORF">Ahy_B08g089451</name>
</gene>
<dbReference type="Proteomes" id="UP000289738">
    <property type="component" value="Chromosome B08"/>
</dbReference>
<evidence type="ECO:0000313" key="3">
    <source>
        <dbReference type="Proteomes" id="UP000289738"/>
    </source>
</evidence>
<dbReference type="Gene3D" id="1.20.1280.50">
    <property type="match status" value="1"/>
</dbReference>
<accession>A0A444XXY2</accession>
<dbReference type="Pfam" id="PF08268">
    <property type="entry name" value="FBA_3"/>
    <property type="match status" value="1"/>
</dbReference>
<dbReference type="InterPro" id="IPR013187">
    <property type="entry name" value="F-box-assoc_dom_typ3"/>
</dbReference>
<dbReference type="InterPro" id="IPR050796">
    <property type="entry name" value="SCF_F-box_component"/>
</dbReference>
<dbReference type="STRING" id="3818.A0A444XXY2"/>
<protein>
    <recommendedName>
        <fullName evidence="1">F-box domain-containing protein</fullName>
    </recommendedName>
</protein>
<dbReference type="InterPro" id="IPR036047">
    <property type="entry name" value="F-box-like_dom_sf"/>
</dbReference>
<dbReference type="SMART" id="SM00256">
    <property type="entry name" value="FBOX"/>
    <property type="match status" value="1"/>
</dbReference>
<evidence type="ECO:0000259" key="1">
    <source>
        <dbReference type="PROSITE" id="PS50181"/>
    </source>
</evidence>
<evidence type="ECO:0000313" key="2">
    <source>
        <dbReference type="EMBL" id="RYQ94522.1"/>
    </source>
</evidence>
<dbReference type="SUPFAM" id="SSF81383">
    <property type="entry name" value="F-box domain"/>
    <property type="match status" value="1"/>
</dbReference>
<dbReference type="PANTHER" id="PTHR31672:SF10">
    <property type="entry name" value="F-BOX DOMAIN-CONTAINING PROTEIN"/>
    <property type="match status" value="1"/>
</dbReference>
<dbReference type="CDD" id="cd22157">
    <property type="entry name" value="F-box_AtFBW1-like"/>
    <property type="match status" value="1"/>
</dbReference>
<reference evidence="2 3" key="1">
    <citation type="submission" date="2019-01" db="EMBL/GenBank/DDBJ databases">
        <title>Sequencing of cultivated peanut Arachis hypogaea provides insights into genome evolution and oil improvement.</title>
        <authorList>
            <person name="Chen X."/>
        </authorList>
    </citation>
    <scope>NUCLEOTIDE SEQUENCE [LARGE SCALE GENOMIC DNA]</scope>
    <source>
        <strain evidence="3">cv. Fuhuasheng</strain>
        <tissue evidence="2">Leaves</tissue>
    </source>
</reference>
<name>A0A444XXY2_ARAHY</name>
<dbReference type="AlphaFoldDB" id="A0A444XXY2"/>
<sequence length="440" mass="50491">MDTHMQIMNKEAKRNASRGLELVSCSRARTRQLADLSEEMIMEILLRLPTRTLASLKSVCRSWRNLISTPDFTRNHLRRSCLRDSSLTPPRIVYCTHDGWYGGIESFYEQSMLDNNPSEPTKVARFSRGGYRIVGSCHGLLCFFDRNANDHMHAILWNPCTGFIFESPKINGKACFSGFGYDHLSDTYKFYATITKKVPSGVEYSARIYTFGPTSSWRRIDDTPSILLCSRTAYGPCMADNLKGVFLSSGKACTINWCVYDVVLYFDLGKETYGSFTLPDRDSNGYPWTHCTSLYVLRDCLSACYKHRKKQRWIVWQMKEYGEAKSWTTLVTIPFHPQQYDPLQPLYISESNVLFVMSRSFKLVFLCNLNDDSRDFSMIDSCSNGMEYCLYLSQYSSSRIMAYIFHESLVSPNGLQSNSSKMVLHFIKSKPKAKPNLSFT</sequence>
<feature type="domain" description="F-box" evidence="1">
    <location>
        <begin position="30"/>
        <end position="77"/>
    </location>
</feature>
<dbReference type="EMBL" id="SDMP01000018">
    <property type="protein sequence ID" value="RYQ94522.1"/>
    <property type="molecule type" value="Genomic_DNA"/>
</dbReference>
<organism evidence="2 3">
    <name type="scientific">Arachis hypogaea</name>
    <name type="common">Peanut</name>
    <dbReference type="NCBI Taxonomy" id="3818"/>
    <lineage>
        <taxon>Eukaryota</taxon>
        <taxon>Viridiplantae</taxon>
        <taxon>Streptophyta</taxon>
        <taxon>Embryophyta</taxon>
        <taxon>Tracheophyta</taxon>
        <taxon>Spermatophyta</taxon>
        <taxon>Magnoliopsida</taxon>
        <taxon>eudicotyledons</taxon>
        <taxon>Gunneridae</taxon>
        <taxon>Pentapetalae</taxon>
        <taxon>rosids</taxon>
        <taxon>fabids</taxon>
        <taxon>Fabales</taxon>
        <taxon>Fabaceae</taxon>
        <taxon>Papilionoideae</taxon>
        <taxon>50 kb inversion clade</taxon>
        <taxon>dalbergioids sensu lato</taxon>
        <taxon>Dalbergieae</taxon>
        <taxon>Pterocarpus clade</taxon>
        <taxon>Arachis</taxon>
    </lineage>
</organism>
<dbReference type="Gramene" id="arahy.Tifrunner.gnm2.ann2.Ah18g430800.1">
    <property type="protein sequence ID" value="arahy.Tifrunner.gnm2.ann2.Ah18g430800.1-CDS-1"/>
    <property type="gene ID" value="arahy.Tifrunner.gnm2.ann2.Ah18g430800"/>
</dbReference>
<dbReference type="PROSITE" id="PS50181">
    <property type="entry name" value="FBOX"/>
    <property type="match status" value="1"/>
</dbReference>
<comment type="caution">
    <text evidence="2">The sequence shown here is derived from an EMBL/GenBank/DDBJ whole genome shotgun (WGS) entry which is preliminary data.</text>
</comment>
<dbReference type="NCBIfam" id="TIGR01640">
    <property type="entry name" value="F_box_assoc_1"/>
    <property type="match status" value="1"/>
</dbReference>
<dbReference type="InterPro" id="IPR017451">
    <property type="entry name" value="F-box-assoc_interact_dom"/>
</dbReference>
<dbReference type="InterPro" id="IPR001810">
    <property type="entry name" value="F-box_dom"/>
</dbReference>
<dbReference type="OrthoDB" id="1867629at2759"/>
<dbReference type="Pfam" id="PF00646">
    <property type="entry name" value="F-box"/>
    <property type="match status" value="1"/>
</dbReference>